<dbReference type="RefSeq" id="NP_001373168.1">
    <property type="nucleotide sequence ID" value="NM_001386239.1"/>
</dbReference>
<evidence type="ECO:0000256" key="1">
    <source>
        <dbReference type="SAM" id="SignalP"/>
    </source>
</evidence>
<proteinExistence type="predicted"/>
<evidence type="ECO:0000313" key="3">
    <source>
        <dbReference type="RefSeq" id="NP_001373168.1"/>
    </source>
</evidence>
<protein>
    <submittedName>
        <fullName evidence="3">Uncharacterized protein LOC795173 precursor</fullName>
    </submittedName>
</protein>
<evidence type="ECO:0000313" key="2">
    <source>
        <dbReference type="Proteomes" id="UP000000437"/>
    </source>
</evidence>
<keyword evidence="1 3" id="KW-0732">Signal</keyword>
<dbReference type="InterPro" id="IPR040958">
    <property type="entry name" value="SNAD1"/>
</dbReference>
<dbReference type="KEGG" id="dre:795173"/>
<gene>
    <name evidence="3" type="primary">LOC795173</name>
</gene>
<dbReference type="Proteomes" id="UP000000437">
    <property type="component" value="Chromosome 15"/>
</dbReference>
<accession>A0AB13A3T0</accession>
<dbReference type="AlphaFoldDB" id="A0AB13A3T0"/>
<feature type="signal peptide" evidence="1 3">
    <location>
        <begin position="1"/>
        <end position="24"/>
    </location>
</feature>
<sequence precursor="true">MVFAVLSRLLLGIVLLSDIQSVSNEEVDISTLARIRVHLNLKYTYGGAVQYAINVPKEQCRRGFIPSSFNFLTKDMSSDVRPYFQHDNKEVYQGTELTATVVHRDAPYEHLLMNPPNKSPLTHLLNKRSDGCVIFYTYRFSPCVDGCLNSSVMLAGLQELENYQGMKAFVYTHTHKEDQNYHNLHNKLKKIAEHVPLYQCRGRSCTPCGNHVRSRCLR</sequence>
<keyword evidence="2" id="KW-1185">Reference proteome</keyword>
<organism evidence="2 3">
    <name type="scientific">Danio rerio</name>
    <name type="common">Zebrafish</name>
    <name type="synonym">Brachydanio rerio</name>
    <dbReference type="NCBI Taxonomy" id="7955"/>
    <lineage>
        <taxon>Eukaryota</taxon>
        <taxon>Metazoa</taxon>
        <taxon>Chordata</taxon>
        <taxon>Craniata</taxon>
        <taxon>Vertebrata</taxon>
        <taxon>Euteleostomi</taxon>
        <taxon>Actinopterygii</taxon>
        <taxon>Neopterygii</taxon>
        <taxon>Teleostei</taxon>
        <taxon>Ostariophysi</taxon>
        <taxon>Cypriniformes</taxon>
        <taxon>Danionidae</taxon>
        <taxon>Danioninae</taxon>
        <taxon>Danio</taxon>
    </lineage>
</organism>
<name>A0AB13A3T0_DANRE</name>
<reference evidence="3" key="1">
    <citation type="submission" date="2025-08" db="UniProtKB">
        <authorList>
            <consortium name="RefSeq"/>
        </authorList>
    </citation>
    <scope>IDENTIFICATION</scope>
    <source>
        <strain evidence="3">Tuebingen</strain>
    </source>
</reference>
<feature type="chain" id="PRO_5043058292" evidence="1 3">
    <location>
        <begin position="25"/>
        <end position="218"/>
    </location>
</feature>
<dbReference type="Pfam" id="PF18744">
    <property type="entry name" value="SNAD1"/>
    <property type="match status" value="1"/>
</dbReference>
<dbReference type="GeneID" id="795173"/>